<feature type="compositionally biased region" description="Basic and acidic residues" evidence="12">
    <location>
        <begin position="535"/>
        <end position="553"/>
    </location>
</feature>
<evidence type="ECO:0000256" key="4">
    <source>
        <dbReference type="ARBA" id="ARBA00022490"/>
    </source>
</evidence>
<feature type="domain" description="C2H2-type" evidence="13">
    <location>
        <begin position="183"/>
        <end position="204"/>
    </location>
</feature>
<comment type="similarity">
    <text evidence="3">Belongs to the DZIP C2H2-type zinc-finger protein family.</text>
</comment>
<feature type="compositionally biased region" description="Polar residues" evidence="12">
    <location>
        <begin position="866"/>
        <end position="875"/>
    </location>
</feature>
<evidence type="ECO:0000256" key="12">
    <source>
        <dbReference type="SAM" id="MobiDB-lite"/>
    </source>
</evidence>
<evidence type="ECO:0000259" key="13">
    <source>
        <dbReference type="PROSITE" id="PS00028"/>
    </source>
</evidence>
<feature type="region of interest" description="Disordered" evidence="12">
    <location>
        <begin position="445"/>
        <end position="488"/>
    </location>
</feature>
<proteinExistence type="inferred from homology"/>
<evidence type="ECO:0000313" key="14">
    <source>
        <dbReference type="Proteomes" id="UP000322000"/>
    </source>
</evidence>
<dbReference type="InParanoid" id="A0A7E5VCR9"/>
<feature type="compositionally biased region" description="Basic and acidic residues" evidence="12">
    <location>
        <begin position="876"/>
        <end position="886"/>
    </location>
</feature>
<dbReference type="AlphaFoldDB" id="A0A7E5VCR9"/>
<dbReference type="GO" id="GO:0005737">
    <property type="term" value="C:cytoplasm"/>
    <property type="evidence" value="ECO:0007669"/>
    <property type="project" value="TreeGrafter"/>
</dbReference>
<dbReference type="GeneID" id="113492693"/>
<feature type="compositionally biased region" description="Polar residues" evidence="12">
    <location>
        <begin position="757"/>
        <end position="776"/>
    </location>
</feature>
<dbReference type="FunCoup" id="A0A7E5VCR9">
    <property type="interactions" value="28"/>
</dbReference>
<feature type="region of interest" description="Disordered" evidence="12">
    <location>
        <begin position="866"/>
        <end position="900"/>
    </location>
</feature>
<dbReference type="PROSITE" id="PS00028">
    <property type="entry name" value="ZINC_FINGER_C2H2_1"/>
    <property type="match status" value="1"/>
</dbReference>
<dbReference type="CTD" id="22873"/>
<keyword evidence="4" id="KW-0963">Cytoplasm</keyword>
<feature type="compositionally biased region" description="Basic residues" evidence="12">
    <location>
        <begin position="469"/>
        <end position="479"/>
    </location>
</feature>
<evidence type="ECO:0000256" key="1">
    <source>
        <dbReference type="ARBA" id="ARBA00004114"/>
    </source>
</evidence>
<dbReference type="InterPro" id="IPR051241">
    <property type="entry name" value="DZIP_RILPL"/>
</dbReference>
<evidence type="ECO:0000313" key="15">
    <source>
        <dbReference type="RefSeq" id="XP_026726093.1"/>
    </source>
</evidence>
<dbReference type="OrthoDB" id="515971at2759"/>
<keyword evidence="5" id="KW-0479">Metal-binding</keyword>
<evidence type="ECO:0000256" key="3">
    <source>
        <dbReference type="ARBA" id="ARBA00009131"/>
    </source>
</evidence>
<feature type="region of interest" description="Disordered" evidence="12">
    <location>
        <begin position="534"/>
        <end position="568"/>
    </location>
</feature>
<evidence type="ECO:0000256" key="2">
    <source>
        <dbReference type="ARBA" id="ARBA00004120"/>
    </source>
</evidence>
<comment type="subcellular location">
    <subcellularLocation>
        <location evidence="2">Cytoplasm</location>
        <location evidence="2">Cytoskeleton</location>
        <location evidence="2">Cilium basal body</location>
    </subcellularLocation>
    <subcellularLocation>
        <location evidence="1">Cytoplasm</location>
        <location evidence="1">Cytoskeleton</location>
        <location evidence="1">Microtubule organizing center</location>
        <location evidence="1">Centrosome</location>
        <location evidence="1">Centriole</location>
    </subcellularLocation>
</comment>
<feature type="compositionally biased region" description="Polar residues" evidence="12">
    <location>
        <begin position="785"/>
        <end position="798"/>
    </location>
</feature>
<dbReference type="KEGG" id="tnl:113492693"/>
<dbReference type="GO" id="GO:0036064">
    <property type="term" value="C:ciliary basal body"/>
    <property type="evidence" value="ECO:0007669"/>
    <property type="project" value="TreeGrafter"/>
</dbReference>
<evidence type="ECO:0000256" key="9">
    <source>
        <dbReference type="ARBA" id="ARBA00023212"/>
    </source>
</evidence>
<feature type="coiled-coil region" evidence="11">
    <location>
        <begin position="307"/>
        <end position="334"/>
    </location>
</feature>
<dbReference type="RefSeq" id="XP_026726093.1">
    <property type="nucleotide sequence ID" value="XM_026870292.1"/>
</dbReference>
<dbReference type="InterPro" id="IPR058883">
    <property type="entry name" value="DZIP1_dom"/>
</dbReference>
<feature type="region of interest" description="Disordered" evidence="12">
    <location>
        <begin position="248"/>
        <end position="268"/>
    </location>
</feature>
<evidence type="ECO:0000256" key="11">
    <source>
        <dbReference type="SAM" id="Coils"/>
    </source>
</evidence>
<organism evidence="14 15">
    <name type="scientific">Trichoplusia ni</name>
    <name type="common">Cabbage looper</name>
    <dbReference type="NCBI Taxonomy" id="7111"/>
    <lineage>
        <taxon>Eukaryota</taxon>
        <taxon>Metazoa</taxon>
        <taxon>Ecdysozoa</taxon>
        <taxon>Arthropoda</taxon>
        <taxon>Hexapoda</taxon>
        <taxon>Insecta</taxon>
        <taxon>Pterygota</taxon>
        <taxon>Neoptera</taxon>
        <taxon>Endopterygota</taxon>
        <taxon>Lepidoptera</taxon>
        <taxon>Glossata</taxon>
        <taxon>Ditrysia</taxon>
        <taxon>Noctuoidea</taxon>
        <taxon>Noctuidae</taxon>
        <taxon>Plusiinae</taxon>
        <taxon>Trichoplusia</taxon>
    </lineage>
</organism>
<sequence>MACKTSYELHHHFPKIAEESGFAFNTHRPRIHIDWNKIRLIDLDSLIKERKFVIIEQHLNDILDCVLESEFDVRILDDGVMKLFRLAQLAVEYQQFCRHYLDRSVYVLREEITSLAQELDTCKRDLKEKDEEIRRLKKRSRHSYKAPLPYGNDNIATMILKTLSHKGEMFPSTSNDALQYNKCGYCDKVFLNQLYLKSHISRRHGNVIETPQKDNQENNPNNQNTKLSEEVNELKTKIKEMETIIANANNQAKSTNKSEDTKPNNANPANNVVVAKVIEKVMKDAEVSTNNEDYLLNKIEEWKKEEHENYNKEMNKLRVQIMETINNFKEKDNEKPVANESTVILQLHETIKQQGIEISALKKELIDSRLKTEKDIAARSKEAEAQVQIWANRAEAQTKQYELLLQKLNDVARDGKESRALAEAERERATQLQILLQQSLNSKSNGNIDRFDSTDDALTPNKKTNSSNIRKKMPKKKPQLNKTDQDADRKTLENLHRKAQELLNIGSITSSSSDISSVDNAKQTVTADIVTVKRSNKDKVDMPNKSKPVEENARNSQNTREPQKVSKVKEVKLKKEKPKTNHIKVLKEGNGLVLPPGSPMKVVRAKITEEVNSRLVSAGVDPLKARLARSVFQKQRMQIHQLQELKSKKNPEHEKIRRTILAHLDTSTTNIRKEVPQIQDYVSPTKLSKPFKNFTTVMSNVKTKALSLVKMNDTHAKGKRKSPGAAVSKRALSLLKTPPGSASNSPVAVKRSPFKAFTTSQNEPNVYSTSAASKANNEAKDTSKQKPPSISQVQETVTSFSEDDSDESDQKYYNTNTAPQISKSIENLIKSPARRPASATADYTHAVKKNTINDDNLLRTQSAASLIERSQTSTEPVKKIHSKDNNDNSSEDAESQSDIPVKKVFLIDNSQNPMKQTKSVLKNASSTSSLNKKKVLFDMDAIQMKSVSASPSQSITEKSDGNEKYELGLVNLDGEEWDISSIENEPLKIDTKIQNITRTSPKIAELKEKIESQLARRNETPTVPLVGRVDVLAGAGSLTKAASLAGSNTSLGSSILDDSESVPIVNHKTFVKSKKPVKEDSDIDISEFSIEGIVNKNESF</sequence>
<keyword evidence="14" id="KW-1185">Reference proteome</keyword>
<dbReference type="GO" id="GO:0060271">
    <property type="term" value="P:cilium assembly"/>
    <property type="evidence" value="ECO:0007669"/>
    <property type="project" value="TreeGrafter"/>
</dbReference>
<feature type="region of interest" description="Disordered" evidence="12">
    <location>
        <begin position="207"/>
        <end position="228"/>
    </location>
</feature>
<gene>
    <name evidence="15" type="primary">LOC113492693</name>
</gene>
<keyword evidence="9" id="KW-0206">Cytoskeleton</keyword>
<dbReference type="PANTHER" id="PTHR21502">
    <property type="entry name" value="ZINC FINGER PROTEIN DZIP1"/>
    <property type="match status" value="1"/>
</dbReference>
<dbReference type="InterPro" id="IPR032714">
    <property type="entry name" value="DZIP1_N"/>
</dbReference>
<keyword evidence="7" id="KW-0862">Zinc</keyword>
<dbReference type="Pfam" id="PF13815">
    <property type="entry name" value="Dzip-like_N"/>
    <property type="match status" value="1"/>
</dbReference>
<name>A0A7E5VCR9_TRINI</name>
<evidence type="ECO:0000256" key="8">
    <source>
        <dbReference type="ARBA" id="ARBA00023054"/>
    </source>
</evidence>
<reference evidence="15" key="1">
    <citation type="submission" date="2025-08" db="UniProtKB">
        <authorList>
            <consortium name="RefSeq"/>
        </authorList>
    </citation>
    <scope>IDENTIFICATION</scope>
</reference>
<keyword evidence="6" id="KW-0863">Zinc-finger</keyword>
<evidence type="ECO:0000256" key="10">
    <source>
        <dbReference type="ARBA" id="ARBA00023273"/>
    </source>
</evidence>
<accession>A0A7E5VCR9</accession>
<keyword evidence="10" id="KW-0966">Cell projection</keyword>
<evidence type="ECO:0000256" key="6">
    <source>
        <dbReference type="ARBA" id="ARBA00022771"/>
    </source>
</evidence>
<dbReference type="InterPro" id="IPR013087">
    <property type="entry name" value="Znf_C2H2_type"/>
</dbReference>
<protein>
    <submittedName>
        <fullName evidence="15">Zinc finger protein Dzip1</fullName>
    </submittedName>
</protein>
<evidence type="ECO:0000256" key="5">
    <source>
        <dbReference type="ARBA" id="ARBA00022723"/>
    </source>
</evidence>
<dbReference type="PANTHER" id="PTHR21502:SF3">
    <property type="entry name" value="CILIUM ASSEMBLY PROTEIN DZIP1L"/>
    <property type="match status" value="1"/>
</dbReference>
<dbReference type="GO" id="GO:0005814">
    <property type="term" value="C:centriole"/>
    <property type="evidence" value="ECO:0007669"/>
    <property type="project" value="UniProtKB-SubCell"/>
</dbReference>
<evidence type="ECO:0000256" key="7">
    <source>
        <dbReference type="ARBA" id="ARBA00022833"/>
    </source>
</evidence>
<dbReference type="GO" id="GO:0008270">
    <property type="term" value="F:zinc ion binding"/>
    <property type="evidence" value="ECO:0007669"/>
    <property type="project" value="UniProtKB-KW"/>
</dbReference>
<feature type="region of interest" description="Disordered" evidence="12">
    <location>
        <begin position="755"/>
        <end position="819"/>
    </location>
</feature>
<keyword evidence="8 11" id="KW-0175">Coiled coil</keyword>
<feature type="coiled-coil region" evidence="11">
    <location>
        <begin position="112"/>
        <end position="139"/>
    </location>
</feature>
<dbReference type="Pfam" id="PF25977">
    <property type="entry name" value="DZIP1"/>
    <property type="match status" value="1"/>
</dbReference>
<dbReference type="Proteomes" id="UP000322000">
    <property type="component" value="Chromosome 4"/>
</dbReference>